<accession>A6GAZ1</accession>
<dbReference type="PANTHER" id="PTHR33745">
    <property type="entry name" value="RSBT ANTAGONIST PROTEIN RSBS-RELATED"/>
    <property type="match status" value="1"/>
</dbReference>
<dbReference type="STRING" id="391625.PPSIR1_13220"/>
<keyword evidence="3" id="KW-1185">Reference proteome</keyword>
<dbReference type="eggNOG" id="COG2202">
    <property type="taxonomic scope" value="Bacteria"/>
</dbReference>
<dbReference type="InterPro" id="IPR002645">
    <property type="entry name" value="STAS_dom"/>
</dbReference>
<evidence type="ECO:0000313" key="3">
    <source>
        <dbReference type="Proteomes" id="UP000005801"/>
    </source>
</evidence>
<reference evidence="2 3" key="1">
    <citation type="submission" date="2007-06" db="EMBL/GenBank/DDBJ databases">
        <authorList>
            <person name="Shimkets L."/>
            <person name="Ferriera S."/>
            <person name="Johnson J."/>
            <person name="Kravitz S."/>
            <person name="Beeson K."/>
            <person name="Sutton G."/>
            <person name="Rogers Y.-H."/>
            <person name="Friedman R."/>
            <person name="Frazier M."/>
            <person name="Venter J.C."/>
        </authorList>
    </citation>
    <scope>NUCLEOTIDE SEQUENCE [LARGE SCALE GENOMIC DNA]</scope>
    <source>
        <strain evidence="2 3">SIR-1</strain>
    </source>
</reference>
<dbReference type="CDD" id="cd00130">
    <property type="entry name" value="PAS"/>
    <property type="match status" value="1"/>
</dbReference>
<evidence type="ECO:0000313" key="2">
    <source>
        <dbReference type="EMBL" id="EDM76976.1"/>
    </source>
</evidence>
<dbReference type="Pfam" id="PF01740">
    <property type="entry name" value="STAS"/>
    <property type="match status" value="1"/>
</dbReference>
<evidence type="ECO:0000259" key="1">
    <source>
        <dbReference type="PROSITE" id="PS50801"/>
    </source>
</evidence>
<dbReference type="AlphaFoldDB" id="A6GAZ1"/>
<dbReference type="InterPro" id="IPR000014">
    <property type="entry name" value="PAS"/>
</dbReference>
<sequence>MVYSFVLRTDGTSYFAYVSDMCRYFYGIEPEALRSSANIAIDAIVDEDMHRFEAALEASMRDMQRFRWSGRLETMNDRTRLVRAESMPQKHPEGVIWHGVMFEATEEAQMRRELSRAQDTVMSLSVPIIEVWEQVVCVPLQGSYDDRRAEKLTEALLSKVSSAEIRVAILDLTGITDIDTATVAHLLRITRSLGLLGAECALSGISPVVARTMISLEAASEQLRYFRALNQALRWAIGELGPKSG</sequence>
<dbReference type="OrthoDB" id="5499650at2"/>
<dbReference type="InterPro" id="IPR036513">
    <property type="entry name" value="STAS_dom_sf"/>
</dbReference>
<dbReference type="EMBL" id="ABCS01000054">
    <property type="protein sequence ID" value="EDM76976.1"/>
    <property type="molecule type" value="Genomic_DNA"/>
</dbReference>
<organism evidence="2 3">
    <name type="scientific">Plesiocystis pacifica SIR-1</name>
    <dbReference type="NCBI Taxonomy" id="391625"/>
    <lineage>
        <taxon>Bacteria</taxon>
        <taxon>Pseudomonadati</taxon>
        <taxon>Myxococcota</taxon>
        <taxon>Polyangia</taxon>
        <taxon>Nannocystales</taxon>
        <taxon>Nannocystaceae</taxon>
        <taxon>Plesiocystis</taxon>
    </lineage>
</organism>
<dbReference type="Proteomes" id="UP000005801">
    <property type="component" value="Unassembled WGS sequence"/>
</dbReference>
<dbReference type="PROSITE" id="PS50801">
    <property type="entry name" value="STAS"/>
    <property type="match status" value="1"/>
</dbReference>
<feature type="domain" description="STAS" evidence="1">
    <location>
        <begin position="125"/>
        <end position="236"/>
    </location>
</feature>
<dbReference type="SUPFAM" id="SSF55785">
    <property type="entry name" value="PYP-like sensor domain (PAS domain)"/>
    <property type="match status" value="1"/>
</dbReference>
<comment type="caution">
    <text evidence="2">The sequence shown here is derived from an EMBL/GenBank/DDBJ whole genome shotgun (WGS) entry which is preliminary data.</text>
</comment>
<dbReference type="InterPro" id="IPR051932">
    <property type="entry name" value="Bact_StressResp_Reg"/>
</dbReference>
<dbReference type="SUPFAM" id="SSF52091">
    <property type="entry name" value="SpoIIaa-like"/>
    <property type="match status" value="1"/>
</dbReference>
<proteinExistence type="predicted"/>
<gene>
    <name evidence="2" type="ORF">PPSIR1_13220</name>
</gene>
<protein>
    <submittedName>
        <fullName evidence="2">Sigma-B regulator</fullName>
    </submittedName>
</protein>
<dbReference type="eggNOG" id="COG1366">
    <property type="taxonomic scope" value="Bacteria"/>
</dbReference>
<dbReference type="Gene3D" id="3.30.750.24">
    <property type="entry name" value="STAS domain"/>
    <property type="match status" value="1"/>
</dbReference>
<name>A6GAZ1_9BACT</name>
<dbReference type="CDD" id="cd07041">
    <property type="entry name" value="STAS_RsbR_RsbS_like"/>
    <property type="match status" value="1"/>
</dbReference>
<dbReference type="Gene3D" id="3.30.450.20">
    <property type="entry name" value="PAS domain"/>
    <property type="match status" value="1"/>
</dbReference>
<dbReference type="InterPro" id="IPR035965">
    <property type="entry name" value="PAS-like_dom_sf"/>
</dbReference>